<dbReference type="RefSeq" id="WP_235837878.1">
    <property type="nucleotide sequence ID" value="NZ_FNLO01000005.1"/>
</dbReference>
<dbReference type="STRING" id="1770053.SAMN05216551_10562"/>
<accession>A0A1H2PNV8</accession>
<proteinExistence type="predicted"/>
<keyword evidence="3" id="KW-1185">Reference proteome</keyword>
<evidence type="ECO:0008006" key="4">
    <source>
        <dbReference type="Google" id="ProtNLM"/>
    </source>
</evidence>
<dbReference type="PROSITE" id="PS51257">
    <property type="entry name" value="PROKAR_LIPOPROTEIN"/>
    <property type="match status" value="1"/>
</dbReference>
<keyword evidence="1" id="KW-0732">Signal</keyword>
<organism evidence="2 3">
    <name type="scientific">Chitinasiproducens palmae</name>
    <dbReference type="NCBI Taxonomy" id="1770053"/>
    <lineage>
        <taxon>Bacteria</taxon>
        <taxon>Pseudomonadati</taxon>
        <taxon>Pseudomonadota</taxon>
        <taxon>Betaproteobacteria</taxon>
        <taxon>Burkholderiales</taxon>
        <taxon>Burkholderiaceae</taxon>
        <taxon>Chitinasiproducens</taxon>
    </lineage>
</organism>
<evidence type="ECO:0000313" key="3">
    <source>
        <dbReference type="Proteomes" id="UP000243719"/>
    </source>
</evidence>
<reference evidence="3" key="1">
    <citation type="submission" date="2016-09" db="EMBL/GenBank/DDBJ databases">
        <authorList>
            <person name="Varghese N."/>
            <person name="Submissions S."/>
        </authorList>
    </citation>
    <scope>NUCLEOTIDE SEQUENCE [LARGE SCALE GENOMIC DNA]</scope>
    <source>
        <strain evidence="3">JS23</strain>
    </source>
</reference>
<feature type="chain" id="PRO_5017388571" description="Lipoprotein" evidence="1">
    <location>
        <begin position="22"/>
        <end position="77"/>
    </location>
</feature>
<dbReference type="EMBL" id="FNLO01000005">
    <property type="protein sequence ID" value="SDV48402.1"/>
    <property type="molecule type" value="Genomic_DNA"/>
</dbReference>
<name>A0A1H2PNV8_9BURK</name>
<feature type="signal peptide" evidence="1">
    <location>
        <begin position="1"/>
        <end position="21"/>
    </location>
</feature>
<dbReference type="Proteomes" id="UP000243719">
    <property type="component" value="Unassembled WGS sequence"/>
</dbReference>
<dbReference type="AlphaFoldDB" id="A0A1H2PNV8"/>
<gene>
    <name evidence="2" type="ORF">SAMN05216551_10562</name>
</gene>
<evidence type="ECO:0000313" key="2">
    <source>
        <dbReference type="EMBL" id="SDV48402.1"/>
    </source>
</evidence>
<sequence length="77" mass="8071">MKKTLLLAALPVLALAGCGSAPPLFTSDGRPTTHLSCNSGGWADCDRQAQVACGSTGYDVLQRDDSAGRDLYVACRR</sequence>
<evidence type="ECO:0000256" key="1">
    <source>
        <dbReference type="SAM" id="SignalP"/>
    </source>
</evidence>
<protein>
    <recommendedName>
        <fullName evidence="4">Lipoprotein</fullName>
    </recommendedName>
</protein>